<sequence>MEEVTESSMKREKRSTVQVSLLPKRIERK</sequence>
<feature type="region of interest" description="Disordered" evidence="1">
    <location>
        <begin position="1"/>
        <end position="29"/>
    </location>
</feature>
<reference evidence="2" key="2">
    <citation type="journal article" date="2015" name="Data Brief">
        <title>Shoot transcriptome of the giant reed, Arundo donax.</title>
        <authorList>
            <person name="Barrero R.A."/>
            <person name="Guerrero F.D."/>
            <person name="Moolhuijzen P."/>
            <person name="Goolsby J.A."/>
            <person name="Tidwell J."/>
            <person name="Bellgard S.E."/>
            <person name="Bellgard M.I."/>
        </authorList>
    </citation>
    <scope>NUCLEOTIDE SEQUENCE</scope>
    <source>
        <tissue evidence="2">Shoot tissue taken approximately 20 cm above the soil surface</tissue>
    </source>
</reference>
<organism evidence="2">
    <name type="scientific">Arundo donax</name>
    <name type="common">Giant reed</name>
    <name type="synonym">Donax arundinaceus</name>
    <dbReference type="NCBI Taxonomy" id="35708"/>
    <lineage>
        <taxon>Eukaryota</taxon>
        <taxon>Viridiplantae</taxon>
        <taxon>Streptophyta</taxon>
        <taxon>Embryophyta</taxon>
        <taxon>Tracheophyta</taxon>
        <taxon>Spermatophyta</taxon>
        <taxon>Magnoliopsida</taxon>
        <taxon>Liliopsida</taxon>
        <taxon>Poales</taxon>
        <taxon>Poaceae</taxon>
        <taxon>PACMAD clade</taxon>
        <taxon>Arundinoideae</taxon>
        <taxon>Arundineae</taxon>
        <taxon>Arundo</taxon>
    </lineage>
</organism>
<dbReference type="AlphaFoldDB" id="A0A0A8YSX3"/>
<name>A0A0A8YSX3_ARUDO</name>
<evidence type="ECO:0000256" key="1">
    <source>
        <dbReference type="SAM" id="MobiDB-lite"/>
    </source>
</evidence>
<protein>
    <submittedName>
        <fullName evidence="2">Uncharacterized protein</fullName>
    </submittedName>
</protein>
<proteinExistence type="predicted"/>
<dbReference type="EMBL" id="GBRH01270215">
    <property type="protein sequence ID" value="JAD27680.1"/>
    <property type="molecule type" value="Transcribed_RNA"/>
</dbReference>
<accession>A0A0A8YSX3</accession>
<reference evidence="2" key="1">
    <citation type="submission" date="2014-09" db="EMBL/GenBank/DDBJ databases">
        <authorList>
            <person name="Magalhaes I.L.F."/>
            <person name="Oliveira U."/>
            <person name="Santos F.R."/>
            <person name="Vidigal T.H.D.A."/>
            <person name="Brescovit A.D."/>
            <person name="Santos A.J."/>
        </authorList>
    </citation>
    <scope>NUCLEOTIDE SEQUENCE</scope>
    <source>
        <tissue evidence="2">Shoot tissue taken approximately 20 cm above the soil surface</tissue>
    </source>
</reference>
<evidence type="ECO:0000313" key="2">
    <source>
        <dbReference type="EMBL" id="JAD27680.1"/>
    </source>
</evidence>